<sequence>MTYNSELEFEKEVIKKLQEYGWDGGLFENWNSKQIIDNFIEILHNNNSAPNKLGERRLSEDEVRRIIDIIKKEDTPYKFNKFLLNGNIIFRRDPDENGESKEIDLYIFNKNVNGGAKNIYQIIKQPRFNCLRDRNRRGDITLLINGMPLIHIELKNIGNGVISGFSQIKQYHSEGVFDEGLMSCVQLFVSMQPENAKYFANARSRSEYEQDYSKFSSEFCFNWTDDKNNKITDWKDFIKEFLAIPQAHLIISKFTIADAGDKTLKVLRSYQYHAVKKIEEKLEDSIISNTFEGGYIYHATGSGKTMTSWKAAEHIYDWIFEKNNLNGHYPLDKVIFLFDRVQLGHQSILEYRNFSDNSNKNIQDSTSTKELYNKIISRKAEDRIIKTSIQMIYRLISNEFYEEKLLKIANRRNVFIIDECHRSVFGEMFNGLRNMFSKSIWFGFTGTPIYAQNAKKAVFDKEFGNTTKQIFGDELHTYSIKQALDDKSILPVDPSIAKTVEYSFAKKRYARSKVFLDLNPDLNENEYLANASEKQKEEYANYLKKLQSLDDIKFEEKIDNSEKWFGKKHRIKVVNEILDNNNKLTSDKKFHSILATNSIVEAIDYFRLFEELSKDLPEDKKLKITAIFDPNVDNFYNVGQVVFEKDQFRKQAMDEIIEKYNNNFNTNWQPFEWDEYKKDVALRLAHKESYSYIDKTPEAVLDLVIVVDQMLTGFDSKWVSCLYLDKVLEYESLIQAISRTNRVHNEHGVKPHGSVVYYRKVATMKKNIDEAYRLFCEGNTDQIFVPNIKENIDKMNEAFRDICDIFIKDKKTNFDEKLEDPETCVEYIQKYYKLMSRFVSAKRQGFDWENVKELPSSNDQLYIEFDDFISYDDESEENKPNKKSVILIEEGLNQETFKFLKSRYEDAIAICKTYVDDIEKIIMQKSDDLPDDYYQQDGWISQEKSQIINNDYIEKLLKDYLNDGDEDKYKKGSKILSQANRLEMEKVRLDLKNNPTARERIKNSDGSGYEYSAYSEEIKKRYRDSKVINYLNSIGIDVNKDLDNCEYIISTIEDIYYQLKKTSKNREIASKIEELAEFYINDSEYDIFDKEKFCEYINKKNPENHISPNEWLWTELVDELYNWLISVELDY</sequence>
<evidence type="ECO:0000313" key="13">
    <source>
        <dbReference type="Proteomes" id="UP001220940"/>
    </source>
</evidence>
<accession>A0ABT5GAV9</accession>
<keyword evidence="12" id="KW-0347">Helicase</keyword>
<dbReference type="InterPro" id="IPR040980">
    <property type="entry name" value="SWI2_SNF2"/>
</dbReference>
<reference evidence="12" key="1">
    <citation type="submission" date="2021-11" db="EMBL/GenBank/DDBJ databases">
        <title>Description of Mycoplasma bradburyaesp. nov.from sea birds: a tribute to a great mycoplasmologist.</title>
        <authorList>
            <person name="Ramirez A.S."/>
            <person name="Poveda C."/>
            <person name="Suarez-Perez A."/>
            <person name="Rosales R.S."/>
            <person name="Dijkman R."/>
            <person name="Feberwee A."/>
            <person name="Spergser J."/>
            <person name="Szostak M.P."/>
            <person name="Ressel L."/>
            <person name="Calabuig P."/>
            <person name="Catania S."/>
            <person name="Gobbo F."/>
            <person name="Timofte D."/>
            <person name="Poveda J.B."/>
        </authorList>
    </citation>
    <scope>NUCLEOTIDE SEQUENCE [LARGE SCALE GENOMIC DNA]</scope>
    <source>
        <strain evidence="12">T158</strain>
    </source>
</reference>
<evidence type="ECO:0000256" key="3">
    <source>
        <dbReference type="ARBA" id="ARBA00012654"/>
    </source>
</evidence>
<keyword evidence="10" id="KW-0238">DNA-binding</keyword>
<dbReference type="Gene3D" id="3.90.1570.50">
    <property type="match status" value="1"/>
</dbReference>
<evidence type="ECO:0000256" key="1">
    <source>
        <dbReference type="ARBA" id="ARBA00000851"/>
    </source>
</evidence>
<dbReference type="Pfam" id="PF22679">
    <property type="entry name" value="T1R_D3-like"/>
    <property type="match status" value="1"/>
</dbReference>
<gene>
    <name evidence="12" type="ORF">LNO68_02325</name>
</gene>
<keyword evidence="8" id="KW-0378">Hydrolase</keyword>
<evidence type="ECO:0000313" key="12">
    <source>
        <dbReference type="EMBL" id="MDC4182019.1"/>
    </source>
</evidence>
<keyword evidence="6" id="KW-0680">Restriction system</keyword>
<keyword evidence="13" id="KW-1185">Reference proteome</keyword>
<keyword evidence="4" id="KW-0540">Nuclease</keyword>
<protein>
    <recommendedName>
        <fullName evidence="3">type I site-specific deoxyribonuclease</fullName>
        <ecNumber evidence="3">3.1.21.3</ecNumber>
    </recommendedName>
</protein>
<evidence type="ECO:0000256" key="9">
    <source>
        <dbReference type="ARBA" id="ARBA00022840"/>
    </source>
</evidence>
<dbReference type="RefSeq" id="WP_255034984.1">
    <property type="nucleotide sequence ID" value="NZ_CP101414.1"/>
</dbReference>
<name>A0ABT5GAV9_9MOLU</name>
<dbReference type="Proteomes" id="UP001220940">
    <property type="component" value="Unassembled WGS sequence"/>
</dbReference>
<dbReference type="InterPro" id="IPR055180">
    <property type="entry name" value="HsdR_RecA-like_helicase_dom_2"/>
</dbReference>
<evidence type="ECO:0000256" key="4">
    <source>
        <dbReference type="ARBA" id="ARBA00022722"/>
    </source>
</evidence>
<dbReference type="InterPro" id="IPR027417">
    <property type="entry name" value="P-loop_NTPase"/>
</dbReference>
<evidence type="ECO:0000256" key="8">
    <source>
        <dbReference type="ARBA" id="ARBA00022801"/>
    </source>
</evidence>
<organism evidence="12 13">
    <name type="scientific">Mycoplasma bradburyae</name>
    <dbReference type="NCBI Taxonomy" id="2963128"/>
    <lineage>
        <taxon>Bacteria</taxon>
        <taxon>Bacillati</taxon>
        <taxon>Mycoplasmatota</taxon>
        <taxon>Mollicutes</taxon>
        <taxon>Mycoplasmataceae</taxon>
        <taxon>Mycoplasma</taxon>
    </lineage>
</organism>
<dbReference type="CDD" id="cd22332">
    <property type="entry name" value="HsdR_N"/>
    <property type="match status" value="1"/>
</dbReference>
<keyword evidence="9" id="KW-0067">ATP-binding</keyword>
<dbReference type="EC" id="3.1.21.3" evidence="3"/>
<comment type="similarity">
    <text evidence="2">Belongs to the HsdR family.</text>
</comment>
<dbReference type="Pfam" id="PF04313">
    <property type="entry name" value="HSDR_N"/>
    <property type="match status" value="1"/>
</dbReference>
<dbReference type="PANTHER" id="PTHR30195:SF16">
    <property type="entry name" value="TYPE I RESTRICTION ENZYME ENDONUCLEASE SUBUNIT"/>
    <property type="match status" value="1"/>
</dbReference>
<keyword evidence="5" id="KW-0547">Nucleotide-binding</keyword>
<evidence type="ECO:0000256" key="5">
    <source>
        <dbReference type="ARBA" id="ARBA00022741"/>
    </source>
</evidence>
<feature type="domain" description="Helicase ATP-binding" evidence="11">
    <location>
        <begin position="263"/>
        <end position="481"/>
    </location>
</feature>
<dbReference type="EMBL" id="JAJHZM010000011">
    <property type="protein sequence ID" value="MDC4182019.1"/>
    <property type="molecule type" value="Genomic_DNA"/>
</dbReference>
<comment type="caution">
    <text evidence="12">The sequence shown here is derived from an EMBL/GenBank/DDBJ whole genome shotgun (WGS) entry which is preliminary data.</text>
</comment>
<dbReference type="InterPro" id="IPR014001">
    <property type="entry name" value="Helicase_ATP-bd"/>
</dbReference>
<dbReference type="PANTHER" id="PTHR30195">
    <property type="entry name" value="TYPE I SITE-SPECIFIC DEOXYRIBONUCLEASE PROTEIN SUBUNIT M AND R"/>
    <property type="match status" value="1"/>
</dbReference>
<comment type="catalytic activity">
    <reaction evidence="1">
        <text>Endonucleolytic cleavage of DNA to give random double-stranded fragments with terminal 5'-phosphates, ATP is simultaneously hydrolyzed.</text>
        <dbReference type="EC" id="3.1.21.3"/>
    </reaction>
</comment>
<dbReference type="SUPFAM" id="SSF52540">
    <property type="entry name" value="P-loop containing nucleoside triphosphate hydrolases"/>
    <property type="match status" value="1"/>
</dbReference>
<dbReference type="SMART" id="SM00487">
    <property type="entry name" value="DEXDc"/>
    <property type="match status" value="1"/>
</dbReference>
<keyword evidence="7" id="KW-0255">Endonuclease</keyword>
<evidence type="ECO:0000256" key="7">
    <source>
        <dbReference type="ARBA" id="ARBA00022759"/>
    </source>
</evidence>
<evidence type="ECO:0000259" key="11">
    <source>
        <dbReference type="SMART" id="SM00487"/>
    </source>
</evidence>
<dbReference type="InterPro" id="IPR051268">
    <property type="entry name" value="Type-I_R_enzyme_R_subunit"/>
</dbReference>
<dbReference type="Pfam" id="PF18766">
    <property type="entry name" value="SWI2_SNF2"/>
    <property type="match status" value="1"/>
</dbReference>
<evidence type="ECO:0000256" key="6">
    <source>
        <dbReference type="ARBA" id="ARBA00022747"/>
    </source>
</evidence>
<dbReference type="GO" id="GO:0004386">
    <property type="term" value="F:helicase activity"/>
    <property type="evidence" value="ECO:0007669"/>
    <property type="project" value="UniProtKB-KW"/>
</dbReference>
<dbReference type="InterPro" id="IPR007409">
    <property type="entry name" value="Restrct_endonuc_type1_HsdR_N"/>
</dbReference>
<evidence type="ECO:0000256" key="2">
    <source>
        <dbReference type="ARBA" id="ARBA00008598"/>
    </source>
</evidence>
<dbReference type="Gene3D" id="3.40.50.300">
    <property type="entry name" value="P-loop containing nucleotide triphosphate hydrolases"/>
    <property type="match status" value="2"/>
</dbReference>
<evidence type="ECO:0000256" key="10">
    <source>
        <dbReference type="ARBA" id="ARBA00023125"/>
    </source>
</evidence>
<proteinExistence type="inferred from homology"/>